<sequence>MTPEMRLRARRARLSMRSSPKSPGMGPAIWLLLRSRCMREERAEREAGMEPDIWLSATLRTARRERLPMSSGMGPERRLPTSDDEEDEGEPTRRHGGMGEPFLALCTG</sequence>
<dbReference type="AlphaFoldDB" id="A0A4S8IFM8"/>
<keyword evidence="3" id="KW-1185">Reference proteome</keyword>
<evidence type="ECO:0000313" key="3">
    <source>
        <dbReference type="Proteomes" id="UP000317650"/>
    </source>
</evidence>
<dbReference type="EMBL" id="PYDT01000010">
    <property type="protein sequence ID" value="THU47058.1"/>
    <property type="molecule type" value="Genomic_DNA"/>
</dbReference>
<evidence type="ECO:0000313" key="2">
    <source>
        <dbReference type="EMBL" id="THU47058.1"/>
    </source>
</evidence>
<protein>
    <submittedName>
        <fullName evidence="2">Uncharacterized protein</fullName>
    </submittedName>
</protein>
<reference evidence="2 3" key="1">
    <citation type="journal article" date="2019" name="Nat. Plants">
        <title>Genome sequencing of Musa balbisiana reveals subgenome evolution and function divergence in polyploid bananas.</title>
        <authorList>
            <person name="Yao X."/>
        </authorList>
    </citation>
    <scope>NUCLEOTIDE SEQUENCE [LARGE SCALE GENOMIC DNA]</scope>
    <source>
        <strain evidence="3">cv. DH-PKW</strain>
        <tissue evidence="2">Leaves</tissue>
    </source>
</reference>
<comment type="caution">
    <text evidence="2">The sequence shown here is derived from an EMBL/GenBank/DDBJ whole genome shotgun (WGS) entry which is preliminary data.</text>
</comment>
<organism evidence="2 3">
    <name type="scientific">Musa balbisiana</name>
    <name type="common">Banana</name>
    <dbReference type="NCBI Taxonomy" id="52838"/>
    <lineage>
        <taxon>Eukaryota</taxon>
        <taxon>Viridiplantae</taxon>
        <taxon>Streptophyta</taxon>
        <taxon>Embryophyta</taxon>
        <taxon>Tracheophyta</taxon>
        <taxon>Spermatophyta</taxon>
        <taxon>Magnoliopsida</taxon>
        <taxon>Liliopsida</taxon>
        <taxon>Zingiberales</taxon>
        <taxon>Musaceae</taxon>
        <taxon>Musa</taxon>
    </lineage>
</organism>
<accession>A0A4S8IFM8</accession>
<feature type="region of interest" description="Disordered" evidence="1">
    <location>
        <begin position="65"/>
        <end position="108"/>
    </location>
</feature>
<proteinExistence type="predicted"/>
<feature type="region of interest" description="Disordered" evidence="1">
    <location>
        <begin position="1"/>
        <end position="25"/>
    </location>
</feature>
<dbReference type="Proteomes" id="UP000317650">
    <property type="component" value="Chromosome 9"/>
</dbReference>
<evidence type="ECO:0000256" key="1">
    <source>
        <dbReference type="SAM" id="MobiDB-lite"/>
    </source>
</evidence>
<gene>
    <name evidence="2" type="ORF">C4D60_Mb09t11490</name>
</gene>
<name>A0A4S8IFM8_MUSBA</name>